<dbReference type="GO" id="GO:0008170">
    <property type="term" value="F:N-methyltransferase activity"/>
    <property type="evidence" value="ECO:0007669"/>
    <property type="project" value="InterPro"/>
</dbReference>
<keyword evidence="6" id="KW-0238">DNA-binding</keyword>
<dbReference type="PANTHER" id="PTHR42998">
    <property type="entry name" value="TYPE I RESTRICTION ENZYME HINDVIIP M PROTEIN-RELATED"/>
    <property type="match status" value="1"/>
</dbReference>
<dbReference type="Pfam" id="PF02384">
    <property type="entry name" value="N6_Mtase"/>
    <property type="match status" value="1"/>
</dbReference>
<evidence type="ECO:0000313" key="8">
    <source>
        <dbReference type="EMBL" id="TMP45188.1"/>
    </source>
</evidence>
<evidence type="ECO:0000256" key="3">
    <source>
        <dbReference type="ARBA" id="ARBA00022679"/>
    </source>
</evidence>
<dbReference type="InterPro" id="IPR052916">
    <property type="entry name" value="Type-I_RE_MTase_Subunit"/>
</dbReference>
<reference evidence="9" key="3">
    <citation type="submission" date="2019-09" db="EMBL/GenBank/DDBJ databases">
        <title>Co-occurence of chitin degradation, pigmentation and bioactivity in marine Pseudoalteromonas.</title>
        <authorList>
            <person name="Sonnenschein E.C."/>
            <person name="Bech P.K."/>
        </authorList>
    </citation>
    <scope>NUCLEOTIDE SEQUENCE</scope>
    <source>
        <strain evidence="9">S2231</strain>
        <strain evidence="8">S2233</strain>
    </source>
</reference>
<feature type="domain" description="DNA methylase adenine-specific" evidence="7">
    <location>
        <begin position="303"/>
        <end position="537"/>
    </location>
</feature>
<evidence type="ECO:0000259" key="7">
    <source>
        <dbReference type="Pfam" id="PF02384"/>
    </source>
</evidence>
<comment type="similarity">
    <text evidence="1">Belongs to the N(4)/N(6)-methyltransferase family.</text>
</comment>
<dbReference type="GO" id="GO:0003677">
    <property type="term" value="F:DNA binding"/>
    <property type="evidence" value="ECO:0007669"/>
    <property type="project" value="UniProtKB-KW"/>
</dbReference>
<keyword evidence="4" id="KW-0949">S-adenosyl-L-methionine</keyword>
<dbReference type="Gene3D" id="3.90.220.20">
    <property type="entry name" value="DNA methylase specificity domains"/>
    <property type="match status" value="1"/>
</dbReference>
<dbReference type="InterPro" id="IPR002052">
    <property type="entry name" value="DNA_methylase_N6_adenine_CS"/>
</dbReference>
<dbReference type="SUPFAM" id="SSF53335">
    <property type="entry name" value="S-adenosyl-L-methionine-dependent methyltransferases"/>
    <property type="match status" value="1"/>
</dbReference>
<evidence type="ECO:0000256" key="1">
    <source>
        <dbReference type="ARBA" id="ARBA00006594"/>
    </source>
</evidence>
<dbReference type="AlphaFoldDB" id="A0A5S3XSX6"/>
<keyword evidence="3" id="KW-0808">Transferase</keyword>
<dbReference type="PRINTS" id="PR00507">
    <property type="entry name" value="N12N6MTFRASE"/>
</dbReference>
<dbReference type="EMBL" id="PNCK01000018">
    <property type="protein sequence ID" value="TMP45188.1"/>
    <property type="molecule type" value="Genomic_DNA"/>
</dbReference>
<reference evidence="10 11" key="2">
    <citation type="submission" date="2019-06" db="EMBL/GenBank/DDBJ databases">
        <title>Co-occurence of chitin degradation, pigmentation and bioactivity in marine Pseudoalteromonas.</title>
        <authorList>
            <person name="Sonnenschein E.C."/>
            <person name="Bech P.K."/>
        </authorList>
    </citation>
    <scope>NUCLEOTIDE SEQUENCE [LARGE SCALE GENOMIC DNA]</scope>
    <source>
        <strain evidence="11">S2231</strain>
        <strain evidence="10">S2233</strain>
    </source>
</reference>
<sequence length="857" mass="97566">MSNKIVITCPIRGQIKVGKKTKGKLSPSEEFYRVEALKYIIKLGYPEKNILLEPIVKKFGNSGRNSFRSDFAVLNIEVSQVSRDDPEALLEHALILGEVKKDNAKSDYVKSTQVKPMLDFAPLESCVGIYWDNVEQRVFWQKSESGKRVTYEGALQFLPHCGDRIETKPFTYADLTPVDSLIDMFDRVEDILHQAAFDHSQRYEIILQLILSKIFDEHSFAGRQDKPVEIQDFGALGVSEGTVLTKMNKLLSRAVSFYEKHLPNKVSKKYPVKAETLTEITKIISPILITRSKRDVVQTFYMKFAKHLYKWDLAQYFTPTQVTDFIIDVLNPQFGEHVYDPACGSADFLVGAFHKLRQYNPGFADCIWGSDNSSNAVQVAVLNMLLNGDGKTNIHKVDSLETVNERLNKYDVVVCNPPFGTKIVEKRKSVLKLFDLGWEWTSIDGELDKSDILLDSQETGILFAELCVKQAKIDKGRIALIVPNGYLGNRSSKYKVFREWLLRHTRVAGIVGFPRFTFKSSGADVSASVIFLEKREAPLSSIDKLESYPVFVQLIENVGWEAGNKRASTIYKRDEVDGSLIFDEEGELIIDSDFASSLEKISASIASNEFDWLEQSSNYDGWAIDISEVLYDDDLTLDPKRYCEKYFSLKEEYLQKGHVMLGDLVDFIDERKDLDGNVQRLDPSKEYKYVELQRIGQGDYDYEAMKGWQLPSRAKHFALSGDIYFASIWSSVDKWCYIGDEAENIVVTNGCVRCRIKDGKEQLLIDFITFMCTEGWTSQLRALARGSDGLAEINVSDLKKVIIPLIDSKTARKNLGLFEESLKKGRVTLKNTVSEMIRNDEISIQYPKKRKSHMYLV</sequence>
<keyword evidence="5" id="KW-0680">Restriction system</keyword>
<dbReference type="InterPro" id="IPR003356">
    <property type="entry name" value="DNA_methylase_A-5"/>
</dbReference>
<dbReference type="GO" id="GO:0032259">
    <property type="term" value="P:methylation"/>
    <property type="evidence" value="ECO:0007669"/>
    <property type="project" value="UniProtKB-KW"/>
</dbReference>
<proteinExistence type="inferred from homology"/>
<dbReference type="PANTHER" id="PTHR42998:SF1">
    <property type="entry name" value="TYPE I RESTRICTION ENZYME HINDI METHYLASE SUBUNIT"/>
    <property type="match status" value="1"/>
</dbReference>
<evidence type="ECO:0000313" key="10">
    <source>
        <dbReference type="Proteomes" id="UP000305730"/>
    </source>
</evidence>
<dbReference type="CDD" id="cd02440">
    <property type="entry name" value="AdoMet_MTases"/>
    <property type="match status" value="1"/>
</dbReference>
<dbReference type="PROSITE" id="PS00092">
    <property type="entry name" value="N6_MTASE"/>
    <property type="match status" value="1"/>
</dbReference>
<keyword evidence="2" id="KW-0489">Methyltransferase</keyword>
<evidence type="ECO:0000256" key="4">
    <source>
        <dbReference type="ARBA" id="ARBA00022691"/>
    </source>
</evidence>
<organism evidence="9 11">
    <name type="scientific">Pseudoalteromonas citrea</name>
    <dbReference type="NCBI Taxonomy" id="43655"/>
    <lineage>
        <taxon>Bacteria</taxon>
        <taxon>Pseudomonadati</taxon>
        <taxon>Pseudomonadota</taxon>
        <taxon>Gammaproteobacteria</taxon>
        <taxon>Alteromonadales</taxon>
        <taxon>Pseudoalteromonadaceae</taxon>
        <taxon>Pseudoalteromonas</taxon>
    </lineage>
</organism>
<evidence type="ECO:0000313" key="11">
    <source>
        <dbReference type="Proteomes" id="UP000307706"/>
    </source>
</evidence>
<dbReference type="Proteomes" id="UP000305730">
    <property type="component" value="Unassembled WGS sequence"/>
</dbReference>
<dbReference type="InterPro" id="IPR044946">
    <property type="entry name" value="Restrct_endonuc_typeI_TRD_sf"/>
</dbReference>
<dbReference type="Proteomes" id="UP000307706">
    <property type="component" value="Unassembled WGS sequence"/>
</dbReference>
<accession>A0A5S3XSX6</accession>
<evidence type="ECO:0000256" key="6">
    <source>
        <dbReference type="ARBA" id="ARBA00023125"/>
    </source>
</evidence>
<reference evidence="10 11" key="1">
    <citation type="submission" date="2017-12" db="EMBL/GenBank/DDBJ databases">
        <authorList>
            <person name="Paulsen S."/>
            <person name="Gram L.K."/>
        </authorList>
    </citation>
    <scope>NUCLEOTIDE SEQUENCE [LARGE SCALE GENOMIC DNA]</scope>
    <source>
        <strain evidence="9 11">S2231</strain>
        <strain evidence="8 10">S2233</strain>
    </source>
</reference>
<evidence type="ECO:0000256" key="5">
    <source>
        <dbReference type="ARBA" id="ARBA00022747"/>
    </source>
</evidence>
<evidence type="ECO:0000313" key="9">
    <source>
        <dbReference type="EMBL" id="TMP61431.1"/>
    </source>
</evidence>
<dbReference type="InterPro" id="IPR029063">
    <property type="entry name" value="SAM-dependent_MTases_sf"/>
</dbReference>
<keyword evidence="10" id="KW-1185">Reference proteome</keyword>
<name>A0A5S3XSX6_9GAMM</name>
<dbReference type="Gene3D" id="3.40.50.150">
    <property type="entry name" value="Vaccinia Virus protein VP39"/>
    <property type="match status" value="1"/>
</dbReference>
<dbReference type="GO" id="GO:0009307">
    <property type="term" value="P:DNA restriction-modification system"/>
    <property type="evidence" value="ECO:0007669"/>
    <property type="project" value="UniProtKB-KW"/>
</dbReference>
<gene>
    <name evidence="9" type="ORF">CWB96_03860</name>
    <name evidence="8" type="ORF">CWB97_05150</name>
</gene>
<evidence type="ECO:0000256" key="2">
    <source>
        <dbReference type="ARBA" id="ARBA00022603"/>
    </source>
</evidence>
<comment type="caution">
    <text evidence="9">The sequence shown here is derived from an EMBL/GenBank/DDBJ whole genome shotgun (WGS) entry which is preliminary data.</text>
</comment>
<dbReference type="OrthoDB" id="9784823at2"/>
<dbReference type="EMBL" id="PNCL01000016">
    <property type="protein sequence ID" value="TMP61431.1"/>
    <property type="molecule type" value="Genomic_DNA"/>
</dbReference>
<dbReference type="RefSeq" id="WP_138595477.1">
    <property type="nucleotide sequence ID" value="NZ_PNCK01000018.1"/>
</dbReference>
<protein>
    <recommendedName>
        <fullName evidence="7">DNA methylase adenine-specific domain-containing protein</fullName>
    </recommendedName>
</protein>